<organism evidence="3 4">
    <name type="scientific">Pelatocladus maniniholoensis HA4357-MV3</name>
    <dbReference type="NCBI Taxonomy" id="1117104"/>
    <lineage>
        <taxon>Bacteria</taxon>
        <taxon>Bacillati</taxon>
        <taxon>Cyanobacteriota</taxon>
        <taxon>Cyanophyceae</taxon>
        <taxon>Nostocales</taxon>
        <taxon>Nostocaceae</taxon>
        <taxon>Pelatocladus</taxon>
    </lineage>
</organism>
<dbReference type="Proteomes" id="UP000813215">
    <property type="component" value="Unassembled WGS sequence"/>
</dbReference>
<sequence length="497" mass="56511">MGITKAKLQKLEQKIKSQLISNNSLKSVPRNWEEFVRLTTIRSGGEMVKFEPYDYQMLLVKLMQQHSNVVVVKSRQLGTTQAIVSKFLHDGCLNAASSSVCFMRNSDDVGSLSRRVKQMLEGLQEYVLPANDSVGYIKLKNLGDLYIKNSSKEGIRSLDSITNQLYDESAFIERIEQIYGASSAASALVGDSVSKIIVSTPSAKSGWYWSKLSENNEEDVEEICKRVASGELWRNLPGFYYWIDKAGVCKVVLHWRCHPIYSKIDKEYEGGYLAYRMKQDSVDEEIALREYDLRFIDSSVSVFTSEIVNKNAVGTTETERDNEATYYCGLDCSTFGSDYTVFTVLKFKNGKYSLVYHYRKRQETSELHIYKIGKIIKVFKPEKVAIETTGGVGHLYLEQLSREHTNTRFEAIHTSQDSKITMVSTLVLALEKEALEYPPNSPLIEECLSFRRQGNKLEAASGKHDDMLMSTCFALAISPFNKQQRYYIDVSKIKVVE</sequence>
<gene>
    <name evidence="3" type="ORF">KME28_27585</name>
</gene>
<proteinExistence type="predicted"/>
<accession>A0A9E3HFI8</accession>
<evidence type="ECO:0000256" key="1">
    <source>
        <dbReference type="ARBA" id="ARBA00022612"/>
    </source>
</evidence>
<evidence type="ECO:0000313" key="3">
    <source>
        <dbReference type="EMBL" id="MBW4435369.1"/>
    </source>
</evidence>
<name>A0A9E3HFI8_9NOST</name>
<reference evidence="3" key="1">
    <citation type="submission" date="2021-05" db="EMBL/GenBank/DDBJ databases">
        <authorList>
            <person name="Pietrasiak N."/>
            <person name="Ward R."/>
            <person name="Stajich J.E."/>
            <person name="Kurbessoian T."/>
        </authorList>
    </citation>
    <scope>NUCLEOTIDE SEQUENCE</scope>
    <source>
        <strain evidence="3">HA4357-MV3</strain>
    </source>
</reference>
<evidence type="ECO:0000313" key="4">
    <source>
        <dbReference type="Proteomes" id="UP000813215"/>
    </source>
</evidence>
<reference evidence="3" key="2">
    <citation type="journal article" date="2022" name="Microbiol. Resour. Announc.">
        <title>Metagenome Sequencing to Explore Phylogenomics of Terrestrial Cyanobacteria.</title>
        <authorList>
            <person name="Ward R.D."/>
            <person name="Stajich J.E."/>
            <person name="Johansen J.R."/>
            <person name="Huntemann M."/>
            <person name="Clum A."/>
            <person name="Foster B."/>
            <person name="Foster B."/>
            <person name="Roux S."/>
            <person name="Palaniappan K."/>
            <person name="Varghese N."/>
            <person name="Mukherjee S."/>
            <person name="Reddy T.B.K."/>
            <person name="Daum C."/>
            <person name="Copeland A."/>
            <person name="Chen I.A."/>
            <person name="Ivanova N.N."/>
            <person name="Kyrpides N.C."/>
            <person name="Shapiro N."/>
            <person name="Eloe-Fadrosh E.A."/>
            <person name="Pietrasiak N."/>
        </authorList>
    </citation>
    <scope>NUCLEOTIDE SEQUENCE</scope>
    <source>
        <strain evidence="3">HA4357-MV3</strain>
    </source>
</reference>
<keyword evidence="1" id="KW-1188">Viral release from host cell</keyword>
<comment type="caution">
    <text evidence="3">The sequence shown here is derived from an EMBL/GenBank/DDBJ whole genome shotgun (WGS) entry which is preliminary data.</text>
</comment>
<dbReference type="InterPro" id="IPR035421">
    <property type="entry name" value="Terminase_6C"/>
</dbReference>
<dbReference type="InterPro" id="IPR027417">
    <property type="entry name" value="P-loop_NTPase"/>
</dbReference>
<dbReference type="Gene3D" id="3.40.50.300">
    <property type="entry name" value="P-loop containing nucleotide triphosphate hydrolases"/>
    <property type="match status" value="1"/>
</dbReference>
<dbReference type="EMBL" id="JAHHHW010000164">
    <property type="protein sequence ID" value="MBW4435369.1"/>
    <property type="molecule type" value="Genomic_DNA"/>
</dbReference>
<feature type="domain" description="Terminase large subunit gp17-like C-terminal" evidence="2">
    <location>
        <begin position="329"/>
        <end position="475"/>
    </location>
</feature>
<dbReference type="Gene3D" id="3.30.420.240">
    <property type="match status" value="1"/>
</dbReference>
<protein>
    <submittedName>
        <fullName evidence="3">Terminase-like family protein</fullName>
    </submittedName>
</protein>
<evidence type="ECO:0000259" key="2">
    <source>
        <dbReference type="Pfam" id="PF17289"/>
    </source>
</evidence>
<dbReference type="Pfam" id="PF17289">
    <property type="entry name" value="Terminase_6C"/>
    <property type="match status" value="1"/>
</dbReference>
<dbReference type="AlphaFoldDB" id="A0A9E3HFI8"/>